<dbReference type="EMBL" id="JBHRSD010000001">
    <property type="protein sequence ID" value="MFC3030939.1"/>
    <property type="molecule type" value="Genomic_DNA"/>
</dbReference>
<evidence type="ECO:0000313" key="2">
    <source>
        <dbReference type="EMBL" id="MFC3030939.1"/>
    </source>
</evidence>
<organism evidence="2 3">
    <name type="scientific">Pseudoalteromonas fenneropenaei</name>
    <dbReference type="NCBI Taxonomy" id="1737459"/>
    <lineage>
        <taxon>Bacteria</taxon>
        <taxon>Pseudomonadati</taxon>
        <taxon>Pseudomonadota</taxon>
        <taxon>Gammaproteobacteria</taxon>
        <taxon>Alteromonadales</taxon>
        <taxon>Pseudoalteromonadaceae</taxon>
        <taxon>Pseudoalteromonas</taxon>
    </lineage>
</organism>
<gene>
    <name evidence="2" type="ORF">ACFOEE_00140</name>
</gene>
<dbReference type="PANTHER" id="PTHR47129:SF1">
    <property type="entry name" value="NMRA-LIKE DOMAIN-CONTAINING PROTEIN"/>
    <property type="match status" value="1"/>
</dbReference>
<reference evidence="3" key="1">
    <citation type="journal article" date="2019" name="Int. J. Syst. Evol. Microbiol.">
        <title>The Global Catalogue of Microorganisms (GCM) 10K type strain sequencing project: providing services to taxonomists for standard genome sequencing and annotation.</title>
        <authorList>
            <consortium name="The Broad Institute Genomics Platform"/>
            <consortium name="The Broad Institute Genome Sequencing Center for Infectious Disease"/>
            <person name="Wu L."/>
            <person name="Ma J."/>
        </authorList>
    </citation>
    <scope>NUCLEOTIDE SEQUENCE [LARGE SCALE GENOMIC DNA]</scope>
    <source>
        <strain evidence="3">KCTC 42730</strain>
    </source>
</reference>
<dbReference type="RefSeq" id="WP_377119640.1">
    <property type="nucleotide sequence ID" value="NZ_JBHRSD010000001.1"/>
</dbReference>
<evidence type="ECO:0000259" key="1">
    <source>
        <dbReference type="Pfam" id="PF13460"/>
    </source>
</evidence>
<dbReference type="SUPFAM" id="SSF51735">
    <property type="entry name" value="NAD(P)-binding Rossmann-fold domains"/>
    <property type="match status" value="1"/>
</dbReference>
<dbReference type="InterPro" id="IPR052718">
    <property type="entry name" value="NmrA-type_oxidoreductase"/>
</dbReference>
<sequence>MIAITGANGQLGRLVIKALLDRTPANTLIAIVRDKNTVADLAALGVTVREADYDQPQSYVAALAGVEKLLLISSNAIGRRVPQHQAVINAAKQQGVRLLAYTSILHADSSPLQLASEHKATEALIVQSGVPYVLLRNGWYNENYTAGVSNVIAHGALLGVADQGELFTAARYDYAEAAAVVLTTAQHDNQVYELAGDFGFSLSEFAALIATASKQAIATQFMSEAQYTDFLTQVGLPYDFAALLADAEQQAKSGWLAERSGTLSRLLGRPTTPITVSIDNALSASPAA</sequence>
<keyword evidence="3" id="KW-1185">Reference proteome</keyword>
<name>A0ABV7CC11_9GAMM</name>
<keyword evidence="2" id="KW-0560">Oxidoreductase</keyword>
<dbReference type="InterPro" id="IPR036291">
    <property type="entry name" value="NAD(P)-bd_dom_sf"/>
</dbReference>
<dbReference type="InterPro" id="IPR016040">
    <property type="entry name" value="NAD(P)-bd_dom"/>
</dbReference>
<accession>A0ABV7CC11</accession>
<evidence type="ECO:0000313" key="3">
    <source>
        <dbReference type="Proteomes" id="UP001595453"/>
    </source>
</evidence>
<dbReference type="Proteomes" id="UP001595453">
    <property type="component" value="Unassembled WGS sequence"/>
</dbReference>
<proteinExistence type="predicted"/>
<dbReference type="Pfam" id="PF13460">
    <property type="entry name" value="NAD_binding_10"/>
    <property type="match status" value="1"/>
</dbReference>
<dbReference type="Gene3D" id="3.40.50.720">
    <property type="entry name" value="NAD(P)-binding Rossmann-like Domain"/>
    <property type="match status" value="1"/>
</dbReference>
<protein>
    <submittedName>
        <fullName evidence="2">SDR family oxidoreductase</fullName>
        <ecNumber evidence="2">1.6.5.2</ecNumber>
    </submittedName>
</protein>
<comment type="caution">
    <text evidence="2">The sequence shown here is derived from an EMBL/GenBank/DDBJ whole genome shotgun (WGS) entry which is preliminary data.</text>
</comment>
<dbReference type="PANTHER" id="PTHR47129">
    <property type="entry name" value="QUINONE OXIDOREDUCTASE 2"/>
    <property type="match status" value="1"/>
</dbReference>
<feature type="domain" description="NAD(P)-binding" evidence="1">
    <location>
        <begin position="6"/>
        <end position="149"/>
    </location>
</feature>
<dbReference type="GO" id="GO:0003955">
    <property type="term" value="F:NAD(P)H dehydrogenase (quinone) activity"/>
    <property type="evidence" value="ECO:0007669"/>
    <property type="project" value="UniProtKB-EC"/>
</dbReference>
<dbReference type="EC" id="1.6.5.2" evidence="2"/>
<dbReference type="Gene3D" id="3.90.25.10">
    <property type="entry name" value="UDP-galactose 4-epimerase, domain 1"/>
    <property type="match status" value="1"/>
</dbReference>
<dbReference type="CDD" id="cd05269">
    <property type="entry name" value="TMR_SDR_a"/>
    <property type="match status" value="1"/>
</dbReference>